<organism evidence="4 5">
    <name type="scientific">Arthrobacter woluwensis</name>
    <dbReference type="NCBI Taxonomy" id="156980"/>
    <lineage>
        <taxon>Bacteria</taxon>
        <taxon>Bacillati</taxon>
        <taxon>Actinomycetota</taxon>
        <taxon>Actinomycetes</taxon>
        <taxon>Micrococcales</taxon>
        <taxon>Micrococcaceae</taxon>
        <taxon>Arthrobacter</taxon>
    </lineage>
</organism>
<feature type="chain" id="PRO_5039675804" evidence="2">
    <location>
        <begin position="27"/>
        <end position="332"/>
    </location>
</feature>
<dbReference type="STRING" id="156980.SAMN04489745_1313"/>
<feature type="domain" description="ABC-type glycine betaine transport system substrate-binding" evidence="3">
    <location>
        <begin position="47"/>
        <end position="198"/>
    </location>
</feature>
<evidence type="ECO:0000256" key="2">
    <source>
        <dbReference type="SAM" id="SignalP"/>
    </source>
</evidence>
<evidence type="ECO:0000313" key="4">
    <source>
        <dbReference type="EMBL" id="SEB81116.1"/>
    </source>
</evidence>
<dbReference type="Proteomes" id="UP000182652">
    <property type="component" value="Unassembled WGS sequence"/>
</dbReference>
<dbReference type="EMBL" id="FNSN01000003">
    <property type="protein sequence ID" value="SEB81116.1"/>
    <property type="molecule type" value="Genomic_DNA"/>
</dbReference>
<dbReference type="RefSeq" id="WP_066211340.1">
    <property type="nucleotide sequence ID" value="NZ_FNSN01000003.1"/>
</dbReference>
<evidence type="ECO:0000256" key="1">
    <source>
        <dbReference type="SAM" id="MobiDB-lite"/>
    </source>
</evidence>
<sequence>MAPLRPSAVVRTVMAAAVLACLPAFTACTPGQPTPSPAVTSGAPQRPVVVGALDTAEGAVLAELYSGALRSAGVPSSVKLNVGGRAATLEALRSGRVQLVPAYTGSLLEALGGTTKDTGDDAVKSGISAALRKPLAVLDASGAQDREVVVVTKVTAEKYQLKTLEDLGKVCSQTVFAAAADFSGGAYGSQALKNAYSCTPKRVLTYGMKSGPDGGPSLPNPDAQPDAALPQPLKSLLEDEAQVAVLLSTDPAITDNDLVVLEDNRRALLPEQVVPVVDEGVLPDRARDAVNNVSRTLTADDLVAMNRAIRGDQARTPHEVAVSWLKERGITG</sequence>
<dbReference type="GO" id="GO:0043190">
    <property type="term" value="C:ATP-binding cassette (ABC) transporter complex"/>
    <property type="evidence" value="ECO:0007669"/>
    <property type="project" value="InterPro"/>
</dbReference>
<dbReference type="GO" id="GO:0022857">
    <property type="term" value="F:transmembrane transporter activity"/>
    <property type="evidence" value="ECO:0007669"/>
    <property type="project" value="InterPro"/>
</dbReference>
<dbReference type="PROSITE" id="PS51257">
    <property type="entry name" value="PROKAR_LIPOPROTEIN"/>
    <property type="match status" value="1"/>
</dbReference>
<keyword evidence="5" id="KW-1185">Reference proteome</keyword>
<accession>A0A1H4MDL0</accession>
<name>A0A1H4MDL0_9MICC</name>
<dbReference type="InterPro" id="IPR007210">
    <property type="entry name" value="ABC_Gly_betaine_transp_sub-bd"/>
</dbReference>
<evidence type="ECO:0000259" key="3">
    <source>
        <dbReference type="Pfam" id="PF04069"/>
    </source>
</evidence>
<feature type="compositionally biased region" description="Low complexity" evidence="1">
    <location>
        <begin position="220"/>
        <end position="229"/>
    </location>
</feature>
<feature type="signal peptide" evidence="2">
    <location>
        <begin position="1"/>
        <end position="26"/>
    </location>
</feature>
<protein>
    <submittedName>
        <fullName evidence="4">Osmoprotectant transport system substrate-binding protein</fullName>
    </submittedName>
</protein>
<dbReference type="Pfam" id="PF04069">
    <property type="entry name" value="OpuAC"/>
    <property type="match status" value="2"/>
</dbReference>
<dbReference type="SUPFAM" id="SSF53850">
    <property type="entry name" value="Periplasmic binding protein-like II"/>
    <property type="match status" value="1"/>
</dbReference>
<feature type="region of interest" description="Disordered" evidence="1">
    <location>
        <begin position="207"/>
        <end position="229"/>
    </location>
</feature>
<dbReference type="CDD" id="cd13606">
    <property type="entry name" value="PBP2_ProX_like"/>
    <property type="match status" value="1"/>
</dbReference>
<gene>
    <name evidence="4" type="ORF">SAMN04489745_1313</name>
</gene>
<proteinExistence type="predicted"/>
<dbReference type="Gene3D" id="3.40.190.10">
    <property type="entry name" value="Periplasmic binding protein-like II"/>
    <property type="match status" value="1"/>
</dbReference>
<evidence type="ECO:0000313" key="5">
    <source>
        <dbReference type="Proteomes" id="UP000182652"/>
    </source>
</evidence>
<keyword evidence="2" id="KW-0732">Signal</keyword>
<feature type="domain" description="ABC-type glycine betaine transport system substrate-binding" evidence="3">
    <location>
        <begin position="236"/>
        <end position="327"/>
    </location>
</feature>
<reference evidence="4 5" key="1">
    <citation type="submission" date="2016-10" db="EMBL/GenBank/DDBJ databases">
        <authorList>
            <person name="de Groot N.N."/>
        </authorList>
    </citation>
    <scope>NUCLEOTIDE SEQUENCE [LARGE SCALE GENOMIC DNA]</scope>
    <source>
        <strain evidence="4 5">DSM 10495</strain>
    </source>
</reference>
<dbReference type="AlphaFoldDB" id="A0A1H4MDL0"/>
<dbReference type="SMR" id="A0A1H4MDL0"/>
<dbReference type="Gene3D" id="3.40.190.120">
    <property type="entry name" value="Osmoprotection protein (prox), domain 2"/>
    <property type="match status" value="1"/>
</dbReference>